<dbReference type="Gene3D" id="2.40.50.1020">
    <property type="entry name" value="LytTr DNA-binding domain"/>
    <property type="match status" value="1"/>
</dbReference>
<dbReference type="GO" id="GO:0003677">
    <property type="term" value="F:DNA binding"/>
    <property type="evidence" value="ECO:0007669"/>
    <property type="project" value="UniProtKB-KW"/>
</dbReference>
<dbReference type="Proteomes" id="UP001302949">
    <property type="component" value="Unassembled WGS sequence"/>
</dbReference>
<gene>
    <name evidence="2" type="ORF">VB248_19450</name>
</gene>
<proteinExistence type="predicted"/>
<evidence type="ECO:0000259" key="1">
    <source>
        <dbReference type="PROSITE" id="PS50930"/>
    </source>
</evidence>
<reference evidence="2 3" key="1">
    <citation type="submission" date="2023-12" db="EMBL/GenBank/DDBJ databases">
        <title>Novel species of the genus Arcicella isolated from rivers.</title>
        <authorList>
            <person name="Lu H."/>
        </authorList>
    </citation>
    <scope>NUCLEOTIDE SEQUENCE [LARGE SCALE GENOMIC DNA]</scope>
    <source>
        <strain evidence="2 3">KCTC 23307</strain>
    </source>
</reference>
<dbReference type="InterPro" id="IPR046947">
    <property type="entry name" value="LytR-like"/>
</dbReference>
<dbReference type="RefSeq" id="WP_323298494.1">
    <property type="nucleotide sequence ID" value="NZ_JAYFUM010000026.1"/>
</dbReference>
<protein>
    <submittedName>
        <fullName evidence="2">LytTR family DNA-binding domain-containing protein</fullName>
    </submittedName>
</protein>
<evidence type="ECO:0000313" key="3">
    <source>
        <dbReference type="Proteomes" id="UP001302949"/>
    </source>
</evidence>
<dbReference type="SMART" id="SM00850">
    <property type="entry name" value="LytTR"/>
    <property type="match status" value="1"/>
</dbReference>
<name>A0ABU5QGC8_9BACT</name>
<comment type="caution">
    <text evidence="2">The sequence shown here is derived from an EMBL/GenBank/DDBJ whole genome shotgun (WGS) entry which is preliminary data.</text>
</comment>
<dbReference type="PANTHER" id="PTHR37299">
    <property type="entry name" value="TRANSCRIPTIONAL REGULATOR-RELATED"/>
    <property type="match status" value="1"/>
</dbReference>
<sequence>MSLQVQSNYTYPPNFFTNEGRAVVYFEKGKTALLIEEIVLCQGVGNYTIIQYKDGRKKLFSKTLKEFCELFGDFYFVRVSKAYLINLKYFKECSNDGELCVIMDNEQRIEISRRRRGDFQTELQRFLKKKSKSGF</sequence>
<organism evidence="2 3">
    <name type="scientific">Arcicella rigui</name>
    <dbReference type="NCBI Taxonomy" id="797020"/>
    <lineage>
        <taxon>Bacteria</taxon>
        <taxon>Pseudomonadati</taxon>
        <taxon>Bacteroidota</taxon>
        <taxon>Cytophagia</taxon>
        <taxon>Cytophagales</taxon>
        <taxon>Flectobacillaceae</taxon>
        <taxon>Arcicella</taxon>
    </lineage>
</organism>
<keyword evidence="3" id="KW-1185">Reference proteome</keyword>
<evidence type="ECO:0000313" key="2">
    <source>
        <dbReference type="EMBL" id="MEA5141339.1"/>
    </source>
</evidence>
<feature type="domain" description="HTH LytTR-type" evidence="1">
    <location>
        <begin position="41"/>
        <end position="125"/>
    </location>
</feature>
<dbReference type="PANTHER" id="PTHR37299:SF1">
    <property type="entry name" value="STAGE 0 SPORULATION PROTEIN A HOMOLOG"/>
    <property type="match status" value="1"/>
</dbReference>
<dbReference type="PROSITE" id="PS50930">
    <property type="entry name" value="HTH_LYTTR"/>
    <property type="match status" value="1"/>
</dbReference>
<dbReference type="EMBL" id="JAYFUM010000026">
    <property type="protein sequence ID" value="MEA5141339.1"/>
    <property type="molecule type" value="Genomic_DNA"/>
</dbReference>
<accession>A0ABU5QGC8</accession>
<keyword evidence="2" id="KW-0238">DNA-binding</keyword>
<dbReference type="Pfam" id="PF04397">
    <property type="entry name" value="LytTR"/>
    <property type="match status" value="1"/>
</dbReference>
<dbReference type="InterPro" id="IPR007492">
    <property type="entry name" value="LytTR_DNA-bd_dom"/>
</dbReference>